<evidence type="ECO:0000313" key="8">
    <source>
        <dbReference type="Proteomes" id="UP000192671"/>
    </source>
</evidence>
<evidence type="ECO:0000313" key="5">
    <source>
        <dbReference type="EMBL" id="OUT19686.1"/>
    </source>
</evidence>
<reference evidence="3 8" key="3">
    <citation type="journal article" date="2017" name="Gene Rep">
        <title>The ribosomal RNA operon (rrn) of Campylobacter concisus supports molecular typing to genomospecies level.</title>
        <authorList>
            <person name="Huq M."/>
            <person name="Van T.T.H."/>
            <person name="Gurtler V."/>
            <person name="Elshagmani E."/>
            <person name="Allemailem K.S."/>
            <person name="Smooker P.M."/>
            <person name="Istivan T.S."/>
        </authorList>
    </citation>
    <scope>NUCLEOTIDE SEQUENCE [LARGE SCALE GENOMIC DNA]</scope>
    <source>
        <strain evidence="3 8">RCH 26</strain>
    </source>
</reference>
<dbReference type="Proteomes" id="UP000196534">
    <property type="component" value="Unassembled WGS sequence"/>
</dbReference>
<dbReference type="Proteomes" id="UP000066049">
    <property type="component" value="Chromosome"/>
</dbReference>
<dbReference type="EMBL" id="CP049272">
    <property type="protein sequence ID" value="QPH85942.1"/>
    <property type="molecule type" value="Genomic_DNA"/>
</dbReference>
<dbReference type="Proteomes" id="UP000195967">
    <property type="component" value="Unassembled WGS sequence"/>
</dbReference>
<evidence type="ECO:0000313" key="10">
    <source>
        <dbReference type="Proteomes" id="UP000196534"/>
    </source>
</evidence>
<evidence type="ECO:0000313" key="3">
    <source>
        <dbReference type="EMBL" id="ORI08528.1"/>
    </source>
</evidence>
<dbReference type="EMBL" id="NDYR01000004">
    <property type="protein sequence ID" value="OUT19686.1"/>
    <property type="molecule type" value="Genomic_DNA"/>
</dbReference>
<dbReference type="EMBL" id="LVWL01000018">
    <property type="protein sequence ID" value="ORI08528.1"/>
    <property type="molecule type" value="Genomic_DNA"/>
</dbReference>
<reference evidence="6" key="6">
    <citation type="submission" date="2020-02" db="EMBL/GenBank/DDBJ databases">
        <title>Analysis of Completed Campylobacter concisus Genomes Identified Genomospecies Features, Novel plasmids and Their Association with Severe Ulcerative Colitis.</title>
        <authorList>
            <person name="Zhang L."/>
        </authorList>
    </citation>
    <scope>NUCLEOTIDE SEQUENCE</scope>
    <source>
        <strain evidence="6">P27CDO-S2</strain>
    </source>
</reference>
<evidence type="ECO:0000313" key="11">
    <source>
        <dbReference type="Proteomes" id="UP000594513"/>
    </source>
</evidence>
<protein>
    <submittedName>
        <fullName evidence="2">Putative membrane protein</fullName>
    </submittedName>
</protein>
<sequence>MRAENFIAFFTVCGFFVGIVFTLLKVSEPIEMLVYTLVITLFFYLIIHIVIMNYIDVKRALTKIFDKQKHEEIADYLISELNTREKRMENIMVKMTAENFDSGKRNARVKAKAA</sequence>
<organism evidence="2 7">
    <name type="scientific">Campylobacter concisus</name>
    <dbReference type="NCBI Taxonomy" id="199"/>
    <lineage>
        <taxon>Bacteria</taxon>
        <taxon>Pseudomonadati</taxon>
        <taxon>Campylobacterota</taxon>
        <taxon>Epsilonproteobacteria</taxon>
        <taxon>Campylobacterales</taxon>
        <taxon>Campylobacteraceae</taxon>
        <taxon>Campylobacter</taxon>
    </lineage>
</organism>
<accession>A0A0M4STP7</accession>
<evidence type="ECO:0000313" key="6">
    <source>
        <dbReference type="EMBL" id="QPH85942.1"/>
    </source>
</evidence>
<evidence type="ECO:0000256" key="1">
    <source>
        <dbReference type="SAM" id="Phobius"/>
    </source>
</evidence>
<reference evidence="9 10" key="4">
    <citation type="submission" date="2017-04" db="EMBL/GenBank/DDBJ databases">
        <title>Complete genome of Campylobacter concisus ATCC 33237T and draft genomes for an additional eight well characterized C. concisus strains.</title>
        <authorList>
            <person name="Cornelius A.J."/>
            <person name="Miller W.G."/>
            <person name="Lastovica A.J."/>
            <person name="On S.L."/>
            <person name="French N.P."/>
            <person name="Vandenberg O."/>
            <person name="Biggs P.J."/>
        </authorList>
    </citation>
    <scope>NUCLEOTIDE SEQUENCE [LARGE SCALE GENOMIC DNA]</scope>
    <source>
        <strain evidence="5 10">Lasto205.94</strain>
        <strain evidence="4 9">Lasto28.99</strain>
    </source>
</reference>
<evidence type="ECO:0000313" key="9">
    <source>
        <dbReference type="Proteomes" id="UP000195967"/>
    </source>
</evidence>
<evidence type="ECO:0000313" key="2">
    <source>
        <dbReference type="EMBL" id="ALF47229.1"/>
    </source>
</evidence>
<feature type="transmembrane region" description="Helical" evidence="1">
    <location>
        <begin position="32"/>
        <end position="55"/>
    </location>
</feature>
<evidence type="ECO:0000313" key="4">
    <source>
        <dbReference type="EMBL" id="OUT11415.1"/>
    </source>
</evidence>
<reference evidence="6 11" key="5">
    <citation type="journal article" date="2018" name="Emerg. Microbes Infect.">
        <title>Genomic analysis of oral Campylobacter concisus strains identified a potential bacterial molecular marker associated with active Crohn's disease.</title>
        <authorList>
            <person name="Liu F."/>
            <person name="Ma R."/>
            <person name="Tay C.Y.A."/>
            <person name="Octavia S."/>
            <person name="Lan R."/>
            <person name="Chung H.K.L."/>
            <person name="Riordan S.M."/>
            <person name="Grimm M.C."/>
            <person name="Leong R.W."/>
            <person name="Tanaka M.M."/>
            <person name="Connor S."/>
            <person name="Zhang L."/>
        </authorList>
    </citation>
    <scope>NUCLEOTIDE SEQUENCE [LARGE SCALE GENOMIC DNA]</scope>
    <source>
        <strain evidence="6 11">P27CDO-S2</strain>
    </source>
</reference>
<feature type="transmembrane region" description="Helical" evidence="1">
    <location>
        <begin position="7"/>
        <end position="26"/>
    </location>
</feature>
<dbReference type="Proteomes" id="UP000594513">
    <property type="component" value="Chromosome"/>
</dbReference>
<dbReference type="GeneID" id="28662195"/>
<evidence type="ECO:0000313" key="7">
    <source>
        <dbReference type="Proteomes" id="UP000066049"/>
    </source>
</evidence>
<dbReference type="PATRIC" id="fig|199.248.peg.551"/>
<dbReference type="EMBL" id="CP012541">
    <property type="protein sequence ID" value="ALF47229.1"/>
    <property type="molecule type" value="Genomic_DNA"/>
</dbReference>
<keyword evidence="1" id="KW-0812">Transmembrane</keyword>
<dbReference type="AlphaFoldDB" id="A0A0M4STP7"/>
<dbReference type="EMBL" id="NDYO01000006">
    <property type="protein sequence ID" value="OUT11415.1"/>
    <property type="molecule type" value="Genomic_DNA"/>
</dbReference>
<keyword evidence="1" id="KW-0472">Membrane</keyword>
<dbReference type="OrthoDB" id="5339624at2"/>
<dbReference type="KEGG" id="ccoc:CCON33237_0525"/>
<dbReference type="Proteomes" id="UP000192671">
    <property type="component" value="Unassembled WGS sequence"/>
</dbReference>
<reference evidence="7" key="1">
    <citation type="submission" date="2015-08" db="EMBL/GenBank/DDBJ databases">
        <title>Comparative genomics of the Campylobacter concisus group.</title>
        <authorList>
            <person name="Miller W.G."/>
            <person name="Yee E."/>
            <person name="Chapman M.H."/>
            <person name="Huynh S."/>
            <person name="Bono J.L."/>
            <person name="On S.L.W."/>
            <person name="St Leger J."/>
            <person name="Foster G."/>
            <person name="Parker C.T."/>
        </authorList>
    </citation>
    <scope>NUCLEOTIDE SEQUENCE [LARGE SCALE GENOMIC DNA]</scope>
    <source>
        <strain evidence="7">ATCC 33237</strain>
    </source>
</reference>
<name>A0A0M4STP7_9BACT</name>
<gene>
    <name evidence="3" type="ORF">A3835_03030</name>
    <name evidence="5" type="ORF">B9N61_01090</name>
    <name evidence="4" type="ORF">B9N62_05315</name>
    <name evidence="2" type="ORF">CCON33237_0525</name>
    <name evidence="6" type="ORF">CVT17_02660</name>
</gene>
<keyword evidence="1" id="KW-1133">Transmembrane helix</keyword>
<dbReference type="RefSeq" id="WP_021090750.1">
    <property type="nucleotide sequence ID" value="NZ_CABMKP010000004.1"/>
</dbReference>
<proteinExistence type="predicted"/>
<reference evidence="2" key="2">
    <citation type="submission" date="2016-07" db="EMBL/GenBank/DDBJ databases">
        <title>Comparative genomics of the Campylobacter concisus group.</title>
        <authorList>
            <person name="Miller W.G."/>
            <person name="Yee E."/>
            <person name="Chapman M.H."/>
            <person name="Huynh S."/>
            <person name="Bono J.L."/>
            <person name="On S.L.W."/>
            <person name="StLeger J."/>
            <person name="Foster G."/>
            <person name="Parker C.T."/>
        </authorList>
    </citation>
    <scope>NUCLEOTIDE SEQUENCE</scope>
    <source>
        <strain evidence="2">ATCC 33237</strain>
    </source>
</reference>